<dbReference type="Proteomes" id="UP000191500">
    <property type="component" value="Unassembled WGS sequence"/>
</dbReference>
<accession>A0A1V6UA86</accession>
<keyword evidence="2" id="KW-0812">Transmembrane</keyword>
<dbReference type="PANTHER" id="PTHR33365:SF7">
    <property type="entry name" value="TAT PATHWAY SIGNAL SEQUENCE"/>
    <property type="match status" value="1"/>
</dbReference>
<keyword evidence="2" id="KW-1133">Transmembrane helix</keyword>
<evidence type="ECO:0000313" key="4">
    <source>
        <dbReference type="Proteomes" id="UP000191500"/>
    </source>
</evidence>
<feature type="transmembrane region" description="Helical" evidence="2">
    <location>
        <begin position="39"/>
        <end position="63"/>
    </location>
</feature>
<evidence type="ECO:0000256" key="2">
    <source>
        <dbReference type="SAM" id="Phobius"/>
    </source>
</evidence>
<dbReference type="PANTHER" id="PTHR33365">
    <property type="entry name" value="YALI0B05434P"/>
    <property type="match status" value="1"/>
</dbReference>
<sequence length="256" mass="29225">MDGARISIEEDKRLLSDHLTDRHSEESQSVRPRKTRFDCIPVATLSALLLFFALYSAALVSFIKRGYSTSPCTQCQPLLYSPANGILTKEEKILDASVLRGNVYKGPPRPELDKAWQELLLDANVRVSGEELAKSGGESILLGDGSGYYGILDVFHQLHCLKYVRHFVFQDYYNDTMPWTPTHVDHCIDSIRQNLMCNADLSLMTFHWVDDDMAPKPLFRRTHECANWDKIQDWASKRSFNPDDPKLLLHPKLAKN</sequence>
<organism evidence="3 4">
    <name type="scientific">Penicillium coprophilum</name>
    <dbReference type="NCBI Taxonomy" id="36646"/>
    <lineage>
        <taxon>Eukaryota</taxon>
        <taxon>Fungi</taxon>
        <taxon>Dikarya</taxon>
        <taxon>Ascomycota</taxon>
        <taxon>Pezizomycotina</taxon>
        <taxon>Eurotiomycetes</taxon>
        <taxon>Eurotiomycetidae</taxon>
        <taxon>Eurotiales</taxon>
        <taxon>Aspergillaceae</taxon>
        <taxon>Penicillium</taxon>
    </lineage>
</organism>
<gene>
    <name evidence="3" type="ORF">PENCOP_c013G06522</name>
</gene>
<keyword evidence="4" id="KW-1185">Reference proteome</keyword>
<reference evidence="4" key="1">
    <citation type="journal article" date="2017" name="Nat. Microbiol.">
        <title>Global analysis of biosynthetic gene clusters reveals vast potential of secondary metabolite production in Penicillium species.</title>
        <authorList>
            <person name="Nielsen J.C."/>
            <person name="Grijseels S."/>
            <person name="Prigent S."/>
            <person name="Ji B."/>
            <person name="Dainat J."/>
            <person name="Nielsen K.F."/>
            <person name="Frisvad J.C."/>
            <person name="Workman M."/>
            <person name="Nielsen J."/>
        </authorList>
    </citation>
    <scope>NUCLEOTIDE SEQUENCE [LARGE SCALE GENOMIC DNA]</scope>
    <source>
        <strain evidence="4">IBT 31321</strain>
    </source>
</reference>
<dbReference type="Pfam" id="PF11807">
    <property type="entry name" value="UstYa"/>
    <property type="match status" value="1"/>
</dbReference>
<dbReference type="GO" id="GO:0043386">
    <property type="term" value="P:mycotoxin biosynthetic process"/>
    <property type="evidence" value="ECO:0007669"/>
    <property type="project" value="InterPro"/>
</dbReference>
<protein>
    <recommendedName>
        <fullName evidence="5">Tat pathway signal sequence</fullName>
    </recommendedName>
</protein>
<evidence type="ECO:0000256" key="1">
    <source>
        <dbReference type="ARBA" id="ARBA00035112"/>
    </source>
</evidence>
<dbReference type="InterPro" id="IPR021765">
    <property type="entry name" value="UstYa-like"/>
</dbReference>
<comment type="similarity">
    <text evidence="1">Belongs to the ustYa family.</text>
</comment>
<dbReference type="STRING" id="36646.A0A1V6UA86"/>
<dbReference type="EMBL" id="MDDG01000013">
    <property type="protein sequence ID" value="OQE35378.1"/>
    <property type="molecule type" value="Genomic_DNA"/>
</dbReference>
<comment type="caution">
    <text evidence="3">The sequence shown here is derived from an EMBL/GenBank/DDBJ whole genome shotgun (WGS) entry which is preliminary data.</text>
</comment>
<evidence type="ECO:0008006" key="5">
    <source>
        <dbReference type="Google" id="ProtNLM"/>
    </source>
</evidence>
<keyword evidence="2" id="KW-0472">Membrane</keyword>
<evidence type="ECO:0000313" key="3">
    <source>
        <dbReference type="EMBL" id="OQE35378.1"/>
    </source>
</evidence>
<proteinExistence type="inferred from homology"/>
<name>A0A1V6UA86_9EURO</name>
<dbReference type="AlphaFoldDB" id="A0A1V6UA86"/>